<dbReference type="Proteomes" id="UP000284706">
    <property type="component" value="Unassembled WGS sequence"/>
</dbReference>
<name>A0A409VH85_9AGAR</name>
<sequence length="177" mass="19557">MVSSVQLVKAQSKNAFKADIYLLVINDSLNPSNRPLYDTDKILKTLQHKYQPIFHQAIGQGFLKHLENLCANAYGDVFADRGREDSTEPSDGSPAAALLDVDALFSKAPIGISKYKDVFKTFIANDTDLFAAFRLLHPDAIVRFVDVVIASDKRVPVTKKERSQLIVLFSAALLATC</sequence>
<dbReference type="InParanoid" id="A0A409VH85"/>
<accession>A0A409VH85</accession>
<protein>
    <submittedName>
        <fullName evidence="1">Uncharacterized protein</fullName>
    </submittedName>
</protein>
<evidence type="ECO:0000313" key="2">
    <source>
        <dbReference type="Proteomes" id="UP000284706"/>
    </source>
</evidence>
<organism evidence="1 2">
    <name type="scientific">Gymnopilus dilepis</name>
    <dbReference type="NCBI Taxonomy" id="231916"/>
    <lineage>
        <taxon>Eukaryota</taxon>
        <taxon>Fungi</taxon>
        <taxon>Dikarya</taxon>
        <taxon>Basidiomycota</taxon>
        <taxon>Agaricomycotina</taxon>
        <taxon>Agaricomycetes</taxon>
        <taxon>Agaricomycetidae</taxon>
        <taxon>Agaricales</taxon>
        <taxon>Agaricineae</taxon>
        <taxon>Hymenogastraceae</taxon>
        <taxon>Gymnopilus</taxon>
    </lineage>
</organism>
<dbReference type="EMBL" id="NHYE01005649">
    <property type="protein sequence ID" value="PPQ65642.1"/>
    <property type="molecule type" value="Genomic_DNA"/>
</dbReference>
<gene>
    <name evidence="1" type="ORF">CVT26_000584</name>
</gene>
<evidence type="ECO:0000313" key="1">
    <source>
        <dbReference type="EMBL" id="PPQ65642.1"/>
    </source>
</evidence>
<dbReference type="AlphaFoldDB" id="A0A409VH85"/>
<proteinExistence type="predicted"/>
<reference evidence="1 2" key="1">
    <citation type="journal article" date="2018" name="Evol. Lett.">
        <title>Horizontal gene cluster transfer increased hallucinogenic mushroom diversity.</title>
        <authorList>
            <person name="Reynolds H.T."/>
            <person name="Vijayakumar V."/>
            <person name="Gluck-Thaler E."/>
            <person name="Korotkin H.B."/>
            <person name="Matheny P.B."/>
            <person name="Slot J.C."/>
        </authorList>
    </citation>
    <scope>NUCLEOTIDE SEQUENCE [LARGE SCALE GENOMIC DNA]</scope>
    <source>
        <strain evidence="1 2">SRW20</strain>
    </source>
</reference>
<comment type="caution">
    <text evidence="1">The sequence shown here is derived from an EMBL/GenBank/DDBJ whole genome shotgun (WGS) entry which is preliminary data.</text>
</comment>
<keyword evidence="2" id="KW-1185">Reference proteome</keyword>